<feature type="compositionally biased region" description="Basic residues" evidence="1">
    <location>
        <begin position="113"/>
        <end position="133"/>
    </location>
</feature>
<reference evidence="2 3" key="1">
    <citation type="submission" date="2015-09" db="EMBL/GenBank/DDBJ databases">
        <title>Sorangium comparison.</title>
        <authorList>
            <person name="Zaburannyi N."/>
            <person name="Bunk B."/>
            <person name="Overmann J."/>
            <person name="Mueller R."/>
        </authorList>
    </citation>
    <scope>NUCLEOTIDE SEQUENCE [LARGE SCALE GENOMIC DNA]</scope>
    <source>
        <strain evidence="2 3">So ceGT47</strain>
    </source>
</reference>
<dbReference type="AlphaFoldDB" id="A0A4P2Q5I6"/>
<feature type="region of interest" description="Disordered" evidence="1">
    <location>
        <begin position="29"/>
        <end position="56"/>
    </location>
</feature>
<protein>
    <submittedName>
        <fullName evidence="2">Uncharacterized protein</fullName>
    </submittedName>
</protein>
<feature type="compositionally biased region" description="Basic residues" evidence="1">
    <location>
        <begin position="31"/>
        <end position="40"/>
    </location>
</feature>
<feature type="compositionally biased region" description="Low complexity" evidence="1">
    <location>
        <begin position="141"/>
        <end position="154"/>
    </location>
</feature>
<gene>
    <name evidence="2" type="ORF">SOCEGT47_050190</name>
</gene>
<evidence type="ECO:0000256" key="1">
    <source>
        <dbReference type="SAM" id="MobiDB-lite"/>
    </source>
</evidence>
<name>A0A4P2Q5I6_SORCE</name>
<organism evidence="2 3">
    <name type="scientific">Sorangium cellulosum</name>
    <name type="common">Polyangium cellulosum</name>
    <dbReference type="NCBI Taxonomy" id="56"/>
    <lineage>
        <taxon>Bacteria</taxon>
        <taxon>Pseudomonadati</taxon>
        <taxon>Myxococcota</taxon>
        <taxon>Polyangia</taxon>
        <taxon>Polyangiales</taxon>
        <taxon>Polyangiaceae</taxon>
        <taxon>Sorangium</taxon>
    </lineage>
</organism>
<dbReference type="EMBL" id="CP012670">
    <property type="protein sequence ID" value="AUX24481.1"/>
    <property type="molecule type" value="Genomic_DNA"/>
</dbReference>
<evidence type="ECO:0000313" key="2">
    <source>
        <dbReference type="EMBL" id="AUX24481.1"/>
    </source>
</evidence>
<evidence type="ECO:0000313" key="3">
    <source>
        <dbReference type="Proteomes" id="UP000295781"/>
    </source>
</evidence>
<sequence>MSTRRGPEAGRIRCFHSLCWSPPYTPACVRPRARPRRRRSATSARSSSRKAQSFRMAPHRAPILAGAMSNERAGPFKLQICTTYPQASSSAEPVARAGERRSRDGIVPPPCRGHMRQRARHPGTQRFIQRRGLYRGPPSPAGRRGAPSAGALPPRSRRHDEARPSCCSSGKAARLAGRMISRTYGRRRRGCGDGGQPAGLSEGLWASSILSLSTGPAVSTASAPAWRAQGRPLSPSGREVTPVRCWCRMLDVAQNTGDGATPARSFGPTSDEEPDFQIPNRHGT</sequence>
<proteinExistence type="predicted"/>
<dbReference type="Proteomes" id="UP000295781">
    <property type="component" value="Chromosome"/>
</dbReference>
<feature type="region of interest" description="Disordered" evidence="1">
    <location>
        <begin position="255"/>
        <end position="284"/>
    </location>
</feature>
<accession>A0A4P2Q5I6</accession>
<feature type="region of interest" description="Disordered" evidence="1">
    <location>
        <begin position="87"/>
        <end position="170"/>
    </location>
</feature>